<keyword evidence="4" id="KW-1185">Reference proteome</keyword>
<dbReference type="PROSITE" id="PS50006">
    <property type="entry name" value="FHA_DOMAIN"/>
    <property type="match status" value="1"/>
</dbReference>
<dbReference type="InterPro" id="IPR050923">
    <property type="entry name" value="Cell_Proc_Reg/RNA_Proc"/>
</dbReference>
<dbReference type="Proteomes" id="UP000267164">
    <property type="component" value="Chromosome"/>
</dbReference>
<dbReference type="InterPro" id="IPR000253">
    <property type="entry name" value="FHA_dom"/>
</dbReference>
<reference evidence="3 4" key="1">
    <citation type="submission" date="2018-09" db="EMBL/GenBank/DDBJ databases">
        <title>Nocardia yunnanensis sp. nov., an actinomycete isolated from a soil sample.</title>
        <authorList>
            <person name="Zhang J."/>
        </authorList>
    </citation>
    <scope>NUCLEOTIDE SEQUENCE [LARGE SCALE GENOMIC DNA]</scope>
    <source>
        <strain evidence="3 4">CFHS0054</strain>
    </source>
</reference>
<dbReference type="Gene3D" id="2.60.200.20">
    <property type="match status" value="1"/>
</dbReference>
<dbReference type="PANTHER" id="PTHR23308">
    <property type="entry name" value="NUCLEAR INHIBITOR OF PROTEIN PHOSPHATASE-1"/>
    <property type="match status" value="1"/>
</dbReference>
<dbReference type="EMBL" id="CP032568">
    <property type="protein sequence ID" value="AYF75925.1"/>
    <property type="molecule type" value="Genomic_DNA"/>
</dbReference>
<dbReference type="AlphaFoldDB" id="A0A386ZH59"/>
<dbReference type="Pfam" id="PF00498">
    <property type="entry name" value="FHA"/>
    <property type="match status" value="1"/>
</dbReference>
<dbReference type="RefSeq" id="WP_120738922.1">
    <property type="nucleotide sequence ID" value="NZ_CP032568.1"/>
</dbReference>
<dbReference type="SUPFAM" id="SSF49879">
    <property type="entry name" value="SMAD/FHA domain"/>
    <property type="match status" value="1"/>
</dbReference>
<gene>
    <name evidence="3" type="ORF">D7D52_21115</name>
</gene>
<dbReference type="KEGG" id="nyu:D7D52_21115"/>
<proteinExistence type="predicted"/>
<sequence length="241" mass="25013">MAVCSEGHESTATDYCDVCGAQIGPQHGFAAPQTTLCPACGAPSEGRFCENCGHDSALPPPPAQPVDPGATVHHPDATVHNPDATVLNREAGEANSAAAAAEQDPGTEWVATVTADAGHYARMRAQKGPDLGRVDFPDYYPDRRIPLVGPTVLIGKRSVSQGVHPDIDLSVAPADLAVSRSHAILHIDGGEVTVTDLGSTNGTCLNDSAEPIPAKTAVPLRDGDRIHVGGWTTITVLRVPD</sequence>
<evidence type="ECO:0000313" key="4">
    <source>
        <dbReference type="Proteomes" id="UP000267164"/>
    </source>
</evidence>
<organism evidence="3 4">
    <name type="scientific">Nocardia yunnanensis</name>
    <dbReference type="NCBI Taxonomy" id="2382165"/>
    <lineage>
        <taxon>Bacteria</taxon>
        <taxon>Bacillati</taxon>
        <taxon>Actinomycetota</taxon>
        <taxon>Actinomycetes</taxon>
        <taxon>Mycobacteriales</taxon>
        <taxon>Nocardiaceae</taxon>
        <taxon>Nocardia</taxon>
    </lineage>
</organism>
<protein>
    <submittedName>
        <fullName evidence="3">FHA domain-containing protein</fullName>
    </submittedName>
</protein>
<accession>A0A386ZH59</accession>
<feature type="domain" description="FHA" evidence="2">
    <location>
        <begin position="152"/>
        <end position="210"/>
    </location>
</feature>
<dbReference type="CDD" id="cd00060">
    <property type="entry name" value="FHA"/>
    <property type="match status" value="1"/>
</dbReference>
<keyword evidence="1" id="KW-0597">Phosphoprotein</keyword>
<name>A0A386ZH59_9NOCA</name>
<dbReference type="SMART" id="SM00240">
    <property type="entry name" value="FHA"/>
    <property type="match status" value="1"/>
</dbReference>
<dbReference type="InterPro" id="IPR008984">
    <property type="entry name" value="SMAD_FHA_dom_sf"/>
</dbReference>
<evidence type="ECO:0000259" key="2">
    <source>
        <dbReference type="PROSITE" id="PS50006"/>
    </source>
</evidence>
<dbReference type="OrthoDB" id="5111283at2"/>
<evidence type="ECO:0000313" key="3">
    <source>
        <dbReference type="EMBL" id="AYF75925.1"/>
    </source>
</evidence>
<evidence type="ECO:0000256" key="1">
    <source>
        <dbReference type="ARBA" id="ARBA00022553"/>
    </source>
</evidence>